<keyword evidence="2" id="KW-0732">Signal</keyword>
<evidence type="ECO:0000256" key="1">
    <source>
        <dbReference type="ARBA" id="ARBA00004459"/>
    </source>
</evidence>
<reference evidence="6 7" key="1">
    <citation type="journal article" date="2023" name="bioRxiv">
        <title>An intranuclear bacterial parasite of deep-sea mussels expresses apoptosis inhibitors acquired from its host.</title>
        <authorList>
            <person name="Gonzalez Porras M.A."/>
            <person name="Assie A."/>
            <person name="Tietjen M."/>
            <person name="Violette M."/>
            <person name="Kleiner M."/>
            <person name="Gruber-Vodicka H."/>
            <person name="Dubilier N."/>
            <person name="Leisch N."/>
        </authorList>
    </citation>
    <scope>NUCLEOTIDE SEQUENCE [LARGE SCALE GENOMIC DNA]</scope>
    <source>
        <strain evidence="6">IAP13</strain>
    </source>
</reference>
<evidence type="ECO:0000313" key="7">
    <source>
        <dbReference type="Proteomes" id="UP001178148"/>
    </source>
</evidence>
<dbReference type="PANTHER" id="PTHR35603:SF1">
    <property type="entry name" value="OUTER MEMBRANE LIPOPROTEIN SLYB"/>
    <property type="match status" value="1"/>
</dbReference>
<dbReference type="AlphaFoldDB" id="A0AA90SE20"/>
<evidence type="ECO:0000256" key="4">
    <source>
        <dbReference type="ARBA" id="ARBA00023139"/>
    </source>
</evidence>
<keyword evidence="3" id="KW-0472">Membrane</keyword>
<dbReference type="InterPro" id="IPR051407">
    <property type="entry name" value="Bact_OM_lipoprot/Surf_antigen"/>
</dbReference>
<organism evidence="6 7">
    <name type="scientific">Candidatus Endonucleibacter bathymodioli</name>
    <dbReference type="NCBI Taxonomy" id="539814"/>
    <lineage>
        <taxon>Bacteria</taxon>
        <taxon>Pseudomonadati</taxon>
        <taxon>Pseudomonadota</taxon>
        <taxon>Gammaproteobacteria</taxon>
        <taxon>Oceanospirillales</taxon>
        <taxon>Endozoicomonadaceae</taxon>
        <taxon>Candidatus Endonucleibacter</taxon>
    </lineage>
</organism>
<proteinExistence type="predicted"/>
<dbReference type="GO" id="GO:0009279">
    <property type="term" value="C:cell outer membrane"/>
    <property type="evidence" value="ECO:0007669"/>
    <property type="project" value="UniProtKB-SubCell"/>
</dbReference>
<evidence type="ECO:0000313" key="6">
    <source>
        <dbReference type="EMBL" id="MDP0589977.1"/>
    </source>
</evidence>
<evidence type="ECO:0000256" key="5">
    <source>
        <dbReference type="ARBA" id="ARBA00023288"/>
    </source>
</evidence>
<comment type="caution">
    <text evidence="6">The sequence shown here is derived from an EMBL/GenBank/DDBJ whole genome shotgun (WGS) entry which is preliminary data.</text>
</comment>
<keyword evidence="5" id="KW-0449">Lipoprotein</keyword>
<sequence length="163" mass="16818">MIGKLTNVMVVCFLLIMLPGCMSDLTGTSYSREEARNMQEVKFGTIEEINLVKVEGAKSGVGTVAGAAIGGVTAGSNIGGGSGSVVAAIAGAVAGGFLGSMAEEKLTKKQGVEMTIKLEDGAFISVVQQVDPKAPFSVGERVKILSQSRSKYESATSRVVKLN</sequence>
<dbReference type="Proteomes" id="UP001178148">
    <property type="component" value="Unassembled WGS sequence"/>
</dbReference>
<gene>
    <name evidence="6" type="ORF">QS748_12655</name>
</gene>
<keyword evidence="7" id="KW-1185">Reference proteome</keyword>
<dbReference type="EMBL" id="JASXSV010000026">
    <property type="protein sequence ID" value="MDP0589977.1"/>
    <property type="molecule type" value="Genomic_DNA"/>
</dbReference>
<protein>
    <recommendedName>
        <fullName evidence="8">Glycine zipper 2TM domain-containing protein</fullName>
    </recommendedName>
</protein>
<evidence type="ECO:0000256" key="3">
    <source>
        <dbReference type="ARBA" id="ARBA00023136"/>
    </source>
</evidence>
<evidence type="ECO:0000256" key="2">
    <source>
        <dbReference type="ARBA" id="ARBA00022729"/>
    </source>
</evidence>
<accession>A0AA90SE20</accession>
<comment type="subcellular location">
    <subcellularLocation>
        <location evidence="1">Cell outer membrane</location>
        <topology evidence="1">Lipid-anchor</topology>
    </subcellularLocation>
</comment>
<keyword evidence="4" id="KW-0564">Palmitate</keyword>
<evidence type="ECO:0008006" key="8">
    <source>
        <dbReference type="Google" id="ProtNLM"/>
    </source>
</evidence>
<name>A0AA90SE20_9GAMM</name>
<dbReference type="PANTHER" id="PTHR35603">
    <property type="match status" value="1"/>
</dbReference>